<dbReference type="InterPro" id="IPR010310">
    <property type="entry name" value="T7SS_ESAT-6-like"/>
</dbReference>
<dbReference type="Pfam" id="PF06013">
    <property type="entry name" value="WXG100"/>
    <property type="match status" value="1"/>
</dbReference>
<evidence type="ECO:0000313" key="4">
    <source>
        <dbReference type="Proteomes" id="UP000037151"/>
    </source>
</evidence>
<sequence length="112" mass="12447">MVAGQKLNDQQVIALEKEMVDRYESIRGQLSRLQGTLDTMEANWRGIGANAFNKKQIEINEGVKNIGGLLTWFLENINETRKLSTKTDDAVHASVQSIDVQYGASKSALSSY</sequence>
<gene>
    <name evidence="1" type="ORF">IQ63_03995</name>
    <name evidence="2" type="ORF">PV399_35820</name>
    <name evidence="3" type="ORF">PV666_32555</name>
</gene>
<reference evidence="4" key="2">
    <citation type="submission" date="2014-07" db="EMBL/GenBank/DDBJ databases">
        <title>Genome sequencing of plant-pathogenic Streptomyces species.</title>
        <authorList>
            <person name="Harrison J."/>
            <person name="Sapp M."/>
            <person name="Thwaites R."/>
            <person name="Studholme D.J."/>
        </authorList>
    </citation>
    <scope>NUCLEOTIDE SEQUENCE [LARGE SCALE GENOMIC DNA]</scope>
    <source>
        <strain evidence="4">NCPPB 4445</strain>
    </source>
</reference>
<dbReference type="InterPro" id="IPR036689">
    <property type="entry name" value="ESAT-6-like_sf"/>
</dbReference>
<reference evidence="2 5" key="3">
    <citation type="journal article" date="2023" name="Microb. Genom.">
        <title>Mesoterricola silvestris gen. nov., sp. nov., Mesoterricola sediminis sp. nov., Geothrix oryzae sp. nov., Geothrix edaphica sp. nov., Geothrix rubra sp. nov., and Geothrix limicola sp. nov., six novel members of Acidobacteriota isolated from soils.</title>
        <authorList>
            <person name="Weisberg A.J."/>
            <person name="Pearce E."/>
            <person name="Kramer C.G."/>
            <person name="Chang J.H."/>
            <person name="Clarke C.R."/>
        </authorList>
    </citation>
    <scope>NUCLEOTIDE SEQUENCE</scope>
    <source>
        <strain evidence="3 5">NB05-1H</strain>
        <strain evidence="2">NRRL_B-16521</strain>
    </source>
</reference>
<keyword evidence="5" id="KW-1185">Reference proteome</keyword>
<dbReference type="GeneID" id="69811249"/>
<protein>
    <submittedName>
        <fullName evidence="2">WXG100 family type VII secretion target</fullName>
    </submittedName>
</protein>
<dbReference type="PATRIC" id="fig|42234.21.peg.823"/>
<evidence type="ECO:0000313" key="1">
    <source>
        <dbReference type="EMBL" id="KND39317.1"/>
    </source>
</evidence>
<dbReference type="Proteomes" id="UP000037151">
    <property type="component" value="Unassembled WGS sequence"/>
</dbReference>
<evidence type="ECO:0000313" key="2">
    <source>
        <dbReference type="EMBL" id="MDX2965056.1"/>
    </source>
</evidence>
<dbReference type="EMBL" id="JARAWC010000037">
    <property type="protein sequence ID" value="MDX2965056.1"/>
    <property type="molecule type" value="Genomic_DNA"/>
</dbReference>
<accession>A0A0L0KM67</accession>
<dbReference type="AlphaFoldDB" id="A0A0L0KM67"/>
<evidence type="ECO:0000313" key="3">
    <source>
        <dbReference type="EMBL" id="MDX3022575.1"/>
    </source>
</evidence>
<dbReference type="RefSeq" id="WP_010358605.1">
    <property type="nucleotide sequence ID" value="NZ_BCMK01000114.1"/>
</dbReference>
<reference evidence="1" key="1">
    <citation type="submission" date="2014-07" db="EMBL/GenBank/DDBJ databases">
        <title>A systematic study of Ichneumonosoma Meijere, Pelmatops Enderlein, Pseudopelmatops Shiraki and Soita Walker (Diptera: Tephritidae).</title>
        <authorList>
            <person name="Chen X.-L."/>
            <person name="Norrbom A."/>
            <person name="Zhu C.-D."/>
        </authorList>
    </citation>
    <scope>NUCLEOTIDE SEQUENCE</scope>
    <source>
        <strain evidence="1">NCPPB 4445</strain>
    </source>
</reference>
<dbReference type="EMBL" id="JARAWP010000021">
    <property type="protein sequence ID" value="MDX3022575.1"/>
    <property type="molecule type" value="Genomic_DNA"/>
</dbReference>
<dbReference type="EMBL" id="JPPY01000026">
    <property type="protein sequence ID" value="KND39317.1"/>
    <property type="molecule type" value="Genomic_DNA"/>
</dbReference>
<dbReference type="eggNOG" id="ENOG50341Y0">
    <property type="taxonomic scope" value="Bacteria"/>
</dbReference>
<dbReference type="STRING" id="42234.IQ63_03995"/>
<dbReference type="Proteomes" id="UP001282288">
    <property type="component" value="Unassembled WGS sequence"/>
</dbReference>
<dbReference type="OrthoDB" id="4283504at2"/>
<name>A0A0L0KM67_9ACTN</name>
<dbReference type="SUPFAM" id="SSF140453">
    <property type="entry name" value="EsxAB dimer-like"/>
    <property type="match status" value="1"/>
</dbReference>
<evidence type="ECO:0000313" key="5">
    <source>
        <dbReference type="Proteomes" id="UP001272987"/>
    </source>
</evidence>
<dbReference type="Proteomes" id="UP001272987">
    <property type="component" value="Unassembled WGS sequence"/>
</dbReference>
<comment type="caution">
    <text evidence="1">The sequence shown here is derived from an EMBL/GenBank/DDBJ whole genome shotgun (WGS) entry which is preliminary data.</text>
</comment>
<dbReference type="Gene3D" id="1.10.287.1060">
    <property type="entry name" value="ESAT-6-like"/>
    <property type="match status" value="1"/>
</dbReference>
<proteinExistence type="predicted"/>
<organism evidence="1 4">
    <name type="scientific">Streptomyces acidiscabies</name>
    <dbReference type="NCBI Taxonomy" id="42234"/>
    <lineage>
        <taxon>Bacteria</taxon>
        <taxon>Bacillati</taxon>
        <taxon>Actinomycetota</taxon>
        <taxon>Actinomycetes</taxon>
        <taxon>Kitasatosporales</taxon>
        <taxon>Streptomycetaceae</taxon>
        <taxon>Streptomyces</taxon>
    </lineage>
</organism>